<feature type="region of interest" description="Disordered" evidence="6">
    <location>
        <begin position="26"/>
        <end position="45"/>
    </location>
</feature>
<dbReference type="InterPro" id="IPR054528">
    <property type="entry name" value="TcaA_5th"/>
</dbReference>
<dbReference type="RefSeq" id="WP_204711719.1">
    <property type="nucleotide sequence ID" value="NZ_JBHSZV010000039.1"/>
</dbReference>
<reference evidence="13" key="1">
    <citation type="journal article" date="2019" name="Int. J. Syst. Evol. Microbiol.">
        <title>The Global Catalogue of Microorganisms (GCM) 10K type strain sequencing project: providing services to taxonomists for standard genome sequencing and annotation.</title>
        <authorList>
            <consortium name="The Broad Institute Genomics Platform"/>
            <consortium name="The Broad Institute Genome Sequencing Center for Infectious Disease"/>
            <person name="Wu L."/>
            <person name="Ma J."/>
        </authorList>
    </citation>
    <scope>NUCLEOTIDE SEQUENCE [LARGE SCALE GENOMIC DNA]</scope>
    <source>
        <strain evidence="13">CGMCC 4.1621</strain>
    </source>
</reference>
<accession>A0ABW2ELG5</accession>
<organism evidence="12 13">
    <name type="scientific">Halobacillus seohaensis</name>
    <dbReference type="NCBI Taxonomy" id="447421"/>
    <lineage>
        <taxon>Bacteria</taxon>
        <taxon>Bacillati</taxon>
        <taxon>Bacillota</taxon>
        <taxon>Bacilli</taxon>
        <taxon>Bacillales</taxon>
        <taxon>Bacillaceae</taxon>
        <taxon>Halobacillus</taxon>
    </lineage>
</organism>
<evidence type="ECO:0000259" key="10">
    <source>
        <dbReference type="Pfam" id="PF22819"/>
    </source>
</evidence>
<evidence type="ECO:0000313" key="13">
    <source>
        <dbReference type="Proteomes" id="UP001596410"/>
    </source>
</evidence>
<dbReference type="EMBL" id="JBHSZV010000039">
    <property type="protein sequence ID" value="MFC7063145.1"/>
    <property type="molecule type" value="Genomic_DNA"/>
</dbReference>
<feature type="domain" description="Zinc-ribbon" evidence="8">
    <location>
        <begin position="3"/>
        <end position="24"/>
    </location>
</feature>
<evidence type="ECO:0000256" key="4">
    <source>
        <dbReference type="ARBA" id="ARBA00022989"/>
    </source>
</evidence>
<evidence type="ECO:0000256" key="1">
    <source>
        <dbReference type="ARBA" id="ARBA00004162"/>
    </source>
</evidence>
<keyword evidence="4 7" id="KW-1133">Transmembrane helix</keyword>
<evidence type="ECO:0000256" key="5">
    <source>
        <dbReference type="ARBA" id="ARBA00023136"/>
    </source>
</evidence>
<dbReference type="Pfam" id="PF22819">
    <property type="entry name" value="TcaA_5th"/>
    <property type="match status" value="1"/>
</dbReference>
<dbReference type="Proteomes" id="UP001596410">
    <property type="component" value="Unassembled WGS sequence"/>
</dbReference>
<evidence type="ECO:0000259" key="11">
    <source>
        <dbReference type="Pfam" id="PF22820"/>
    </source>
</evidence>
<evidence type="ECO:0000256" key="6">
    <source>
        <dbReference type="SAM" id="MobiDB-lite"/>
    </source>
</evidence>
<evidence type="ECO:0000313" key="12">
    <source>
        <dbReference type="EMBL" id="MFC7063145.1"/>
    </source>
</evidence>
<feature type="transmembrane region" description="Helical" evidence="7">
    <location>
        <begin position="52"/>
        <end position="71"/>
    </location>
</feature>
<keyword evidence="13" id="KW-1185">Reference proteome</keyword>
<dbReference type="Pfam" id="PF22813">
    <property type="entry name" value="TcaA_2nd"/>
    <property type="match status" value="1"/>
</dbReference>
<feature type="domain" description="TcaA second" evidence="9">
    <location>
        <begin position="78"/>
        <end position="171"/>
    </location>
</feature>
<protein>
    <submittedName>
        <fullName evidence="12">Zinc-ribbon domain-containing protein</fullName>
    </submittedName>
</protein>
<keyword evidence="5 7" id="KW-0472">Membrane</keyword>
<keyword evidence="3 7" id="KW-0812">Transmembrane</keyword>
<dbReference type="InterPro" id="IPR054529">
    <property type="entry name" value="TcaA_2nd"/>
</dbReference>
<sequence>MGYCTKCGEPLSDDQTFCTACGAKQEGDQAPSAQSEQKQRIPKKPMSRKRKFTFLSVFVAAALLIGAHFMISNWIDPLQTVQAMDRAMTEQDADRFFEYVELKDNAVIHKEEYLEFIEGSDWESIRDQLLEKFQDDSNQLFDFAIRDYGGNKIFNIKKNTIVPGLYHSYTIEGIPNQVLAASNMEDTTFTFEEQTVELEEEEKYVDVALAYPGQYEVNGAAANAFGEFEYTNTIDVYPNGSNESEINVLFSNETVSVDTNQEDAVLFINGENTEKTLGEYEELGPFPDEEVILHAEWKDEDGEVHKSEEMNQDALYWGALIFYFEEEESVEIYAEEEQEESEEATDEDLAAGAEAHVLDFRYMYEDALNNRDYSIVSFYMETGSDADEELGEYVGNLEDKGFEFEFTEDEILSSEQADEDTVIVTANEKFIFTNHEWDQSHHDRVMEYTVINTEDGFKITKIDTDET</sequence>
<evidence type="ECO:0000259" key="8">
    <source>
        <dbReference type="Pfam" id="PF13240"/>
    </source>
</evidence>
<comment type="subcellular location">
    <subcellularLocation>
        <location evidence="1">Cell membrane</location>
        <topology evidence="1">Single-pass membrane protein</topology>
    </subcellularLocation>
</comment>
<evidence type="ECO:0000256" key="3">
    <source>
        <dbReference type="ARBA" id="ARBA00022692"/>
    </source>
</evidence>
<dbReference type="InterPro" id="IPR054530">
    <property type="entry name" value="TcaA_4th"/>
</dbReference>
<gene>
    <name evidence="12" type="ORF">ACFQIC_15075</name>
</gene>
<proteinExistence type="predicted"/>
<evidence type="ECO:0000256" key="2">
    <source>
        <dbReference type="ARBA" id="ARBA00022475"/>
    </source>
</evidence>
<keyword evidence="2" id="KW-1003">Cell membrane</keyword>
<feature type="domain" description="TcaA 4th" evidence="11">
    <location>
        <begin position="253"/>
        <end position="313"/>
    </location>
</feature>
<feature type="domain" description="TcaA protein NTF2-like" evidence="10">
    <location>
        <begin position="352"/>
        <end position="462"/>
    </location>
</feature>
<evidence type="ECO:0000256" key="7">
    <source>
        <dbReference type="SAM" id="Phobius"/>
    </source>
</evidence>
<comment type="caution">
    <text evidence="12">The sequence shown here is derived from an EMBL/GenBank/DDBJ whole genome shotgun (WGS) entry which is preliminary data.</text>
</comment>
<dbReference type="Pfam" id="PF13240">
    <property type="entry name" value="Zn_Ribbon_1"/>
    <property type="match status" value="1"/>
</dbReference>
<name>A0ABW2ELG5_9BACI</name>
<dbReference type="Pfam" id="PF22820">
    <property type="entry name" value="TcaA_3rd_4th"/>
    <property type="match status" value="1"/>
</dbReference>
<dbReference type="PANTHER" id="PTHR40038">
    <property type="entry name" value="MEMBRANE-ASSOCIATED PROTEIN TCAA"/>
    <property type="match status" value="1"/>
</dbReference>
<dbReference type="PANTHER" id="PTHR40038:SF1">
    <property type="entry name" value="MEMBRANE-ASSOCIATED PROTEIN TCAA"/>
    <property type="match status" value="1"/>
</dbReference>
<dbReference type="InterPro" id="IPR026870">
    <property type="entry name" value="Zinc_ribbon_dom"/>
</dbReference>
<evidence type="ECO:0000259" key="9">
    <source>
        <dbReference type="Pfam" id="PF22813"/>
    </source>
</evidence>